<reference evidence="1 2" key="1">
    <citation type="submission" date="2020-02" db="EMBL/GenBank/DDBJ databases">
        <title>Draft genome sequence of Haematococcus lacustris strain NIES-144.</title>
        <authorList>
            <person name="Morimoto D."/>
            <person name="Nakagawa S."/>
            <person name="Yoshida T."/>
            <person name="Sawayama S."/>
        </authorList>
    </citation>
    <scope>NUCLEOTIDE SEQUENCE [LARGE SCALE GENOMIC DNA]</scope>
    <source>
        <strain evidence="1 2">NIES-144</strain>
    </source>
</reference>
<sequence>RTAHSSGPISHTATCHSGAKASHCYTSLLRDAGSRLTAVTQGAVTHHSRCCYHHSRCLTRPSMRAVEEASAPFTFGAGARLLVVDHRLASRDRELLNMHRTKVVGHPLTPRGICGQMQPSSTLKPVLYATGEVDRLKELLAKQLEACGWVDDVRERCKAKIRAATHSLCVAAG</sequence>
<evidence type="ECO:0000313" key="1">
    <source>
        <dbReference type="EMBL" id="GFH30531.1"/>
    </source>
</evidence>
<feature type="non-terminal residue" evidence="1">
    <location>
        <position position="1"/>
    </location>
</feature>
<dbReference type="InterPro" id="IPR018783">
    <property type="entry name" value="TF_ENY2"/>
</dbReference>
<accession>A0A6A0AE30</accession>
<dbReference type="Proteomes" id="UP000485058">
    <property type="component" value="Unassembled WGS sequence"/>
</dbReference>
<name>A0A6A0AE30_HAELA</name>
<protein>
    <submittedName>
        <fullName evidence="1">Transcription factor e(Y)2</fullName>
    </submittedName>
</protein>
<keyword evidence="2" id="KW-1185">Reference proteome</keyword>
<feature type="non-terminal residue" evidence="1">
    <location>
        <position position="173"/>
    </location>
</feature>
<gene>
    <name evidence="1" type="ORF">HaLaN_29404</name>
</gene>
<dbReference type="EMBL" id="BLLF01004967">
    <property type="protein sequence ID" value="GFH30531.1"/>
    <property type="molecule type" value="Genomic_DNA"/>
</dbReference>
<dbReference type="GO" id="GO:0006406">
    <property type="term" value="P:mRNA export from nucleus"/>
    <property type="evidence" value="ECO:0007669"/>
    <property type="project" value="InterPro"/>
</dbReference>
<organism evidence="1 2">
    <name type="scientific">Haematococcus lacustris</name>
    <name type="common">Green alga</name>
    <name type="synonym">Haematococcus pluvialis</name>
    <dbReference type="NCBI Taxonomy" id="44745"/>
    <lineage>
        <taxon>Eukaryota</taxon>
        <taxon>Viridiplantae</taxon>
        <taxon>Chlorophyta</taxon>
        <taxon>core chlorophytes</taxon>
        <taxon>Chlorophyceae</taxon>
        <taxon>CS clade</taxon>
        <taxon>Chlamydomonadales</taxon>
        <taxon>Haematococcaceae</taxon>
        <taxon>Haematococcus</taxon>
    </lineage>
</organism>
<dbReference type="Pfam" id="PF10163">
    <property type="entry name" value="EnY2"/>
    <property type="match status" value="1"/>
</dbReference>
<dbReference type="GO" id="GO:0005643">
    <property type="term" value="C:nuclear pore"/>
    <property type="evidence" value="ECO:0007669"/>
    <property type="project" value="InterPro"/>
</dbReference>
<dbReference type="GO" id="GO:0000124">
    <property type="term" value="C:SAGA complex"/>
    <property type="evidence" value="ECO:0007669"/>
    <property type="project" value="InterPro"/>
</dbReference>
<dbReference type="Gene3D" id="1.10.246.140">
    <property type="match status" value="1"/>
</dbReference>
<comment type="caution">
    <text evidence="1">The sequence shown here is derived from an EMBL/GenBank/DDBJ whole genome shotgun (WGS) entry which is preliminary data.</text>
</comment>
<proteinExistence type="predicted"/>
<evidence type="ECO:0000313" key="2">
    <source>
        <dbReference type="Proteomes" id="UP000485058"/>
    </source>
</evidence>
<dbReference type="GO" id="GO:0003713">
    <property type="term" value="F:transcription coactivator activity"/>
    <property type="evidence" value="ECO:0007669"/>
    <property type="project" value="InterPro"/>
</dbReference>
<dbReference type="AlphaFoldDB" id="A0A6A0AE30"/>
<dbReference type="InterPro" id="IPR038212">
    <property type="entry name" value="TF_EnY2_sf"/>
</dbReference>